<organism evidence="3 4">
    <name type="scientific">Porphyridium purpureum</name>
    <name type="common">Red alga</name>
    <name type="synonym">Porphyridium cruentum</name>
    <dbReference type="NCBI Taxonomy" id="35688"/>
    <lineage>
        <taxon>Eukaryota</taxon>
        <taxon>Rhodophyta</taxon>
        <taxon>Bangiophyceae</taxon>
        <taxon>Porphyridiales</taxon>
        <taxon>Porphyridiaceae</taxon>
        <taxon>Porphyridium</taxon>
    </lineage>
</organism>
<dbReference type="AlphaFoldDB" id="A0A5J4YXT2"/>
<reference evidence="4" key="1">
    <citation type="journal article" date="2019" name="Nat. Commun.">
        <title>Expansion of phycobilisome linker gene families in mesophilic red algae.</title>
        <authorList>
            <person name="Lee J."/>
            <person name="Kim D."/>
            <person name="Bhattacharya D."/>
            <person name="Yoon H.S."/>
        </authorList>
    </citation>
    <scope>NUCLEOTIDE SEQUENCE [LARGE SCALE GENOMIC DNA]</scope>
    <source>
        <strain evidence="4">CCMP 1328</strain>
    </source>
</reference>
<feature type="domain" description="C2 NT-type" evidence="2">
    <location>
        <begin position="72"/>
        <end position="208"/>
    </location>
</feature>
<dbReference type="PROSITE" id="PS51840">
    <property type="entry name" value="C2_NT"/>
    <property type="match status" value="1"/>
</dbReference>
<dbReference type="InterPro" id="IPR019448">
    <property type="entry name" value="NT-C2"/>
</dbReference>
<protein>
    <recommendedName>
        <fullName evidence="2">C2 NT-type domain-containing protein</fullName>
    </recommendedName>
</protein>
<evidence type="ECO:0000259" key="2">
    <source>
        <dbReference type="PROSITE" id="PS51840"/>
    </source>
</evidence>
<dbReference type="EMBL" id="VRMN01000003">
    <property type="protein sequence ID" value="KAA8495938.1"/>
    <property type="molecule type" value="Genomic_DNA"/>
</dbReference>
<dbReference type="Pfam" id="PF10358">
    <property type="entry name" value="NT-C2"/>
    <property type="match status" value="1"/>
</dbReference>
<dbReference type="OMA" id="EMTDANS"/>
<feature type="compositionally biased region" description="Polar residues" evidence="1">
    <location>
        <begin position="206"/>
        <end position="217"/>
    </location>
</feature>
<feature type="compositionally biased region" description="Polar residues" evidence="1">
    <location>
        <begin position="225"/>
        <end position="234"/>
    </location>
</feature>
<gene>
    <name evidence="3" type="ORF">FVE85_2093</name>
</gene>
<sequence>MRSDVLRERDVYNRRMSRLSKRLSSLRTPRGGAADASLADDGPENGELGRQKSKVGFIRMMSSKARKGSSAISRATHSVHRFRFDCKVLHVEGLVCNEPVYVGIFRGEKEFSCKAQMVDRSTNKVVFDEIIRFDATLFRPRNVEGAAFEEKEYKVALKTNSDGKTIGKIHLNFADYAIEPSGSKKFGAKLSNGALIVMHVESSINLGPNAKRNTTMSPRGMLGSRSMSSATSVAASEYAGSSMGGDDFGDMDDLKDLGLDDDDGERESQSSLKGKSAGVALSAAAMSPRRDSDSLKRTASERGNGPPGKAGSEAVSGKSGRNLMTLLASPRGRRNTGKTRQEDSAEKVMKRIAYLEKRNEELRQQNQSLRDAKREEGAQGMRNMDDLRAENAELQGRTKDLNLQIAREPELHDLVHELKEVKVALAMADYEKEQYRMEFMKVQKLPPPSVATKKRFFRR</sequence>
<accession>A0A5J4YXT2</accession>
<comment type="caution">
    <text evidence="3">The sequence shown here is derived from an EMBL/GenBank/DDBJ whole genome shotgun (WGS) entry which is preliminary data.</text>
</comment>
<feature type="compositionally biased region" description="Basic and acidic residues" evidence="1">
    <location>
        <begin position="288"/>
        <end position="300"/>
    </location>
</feature>
<evidence type="ECO:0000313" key="4">
    <source>
        <dbReference type="Proteomes" id="UP000324585"/>
    </source>
</evidence>
<keyword evidence="4" id="KW-1185">Reference proteome</keyword>
<feature type="compositionally biased region" description="Low complexity" evidence="1">
    <location>
        <begin position="22"/>
        <end position="40"/>
    </location>
</feature>
<evidence type="ECO:0000256" key="1">
    <source>
        <dbReference type="SAM" id="MobiDB-lite"/>
    </source>
</evidence>
<proteinExistence type="predicted"/>
<dbReference type="OrthoDB" id="3681at2759"/>
<feature type="region of interest" description="Disordered" evidence="1">
    <location>
        <begin position="206"/>
        <end position="346"/>
    </location>
</feature>
<evidence type="ECO:0000313" key="3">
    <source>
        <dbReference type="EMBL" id="KAA8495938.1"/>
    </source>
</evidence>
<dbReference type="Proteomes" id="UP000324585">
    <property type="component" value="Unassembled WGS sequence"/>
</dbReference>
<feature type="region of interest" description="Disordered" evidence="1">
    <location>
        <begin position="22"/>
        <end position="49"/>
    </location>
</feature>
<name>A0A5J4YXT2_PORPP</name>